<dbReference type="EMBL" id="NBSK02000008">
    <property type="protein sequence ID" value="KAJ0189570.1"/>
    <property type="molecule type" value="Genomic_DNA"/>
</dbReference>
<evidence type="ECO:0000313" key="3">
    <source>
        <dbReference type="EMBL" id="KAJ0189570.1"/>
    </source>
</evidence>
<evidence type="ECO:0000259" key="2">
    <source>
        <dbReference type="PROSITE" id="PS50108"/>
    </source>
</evidence>
<reference evidence="3 4" key="1">
    <citation type="journal article" date="2017" name="Nat. Commun.">
        <title>Genome assembly with in vitro proximity ligation data and whole-genome triplication in lettuce.</title>
        <authorList>
            <person name="Reyes-Chin-Wo S."/>
            <person name="Wang Z."/>
            <person name="Yang X."/>
            <person name="Kozik A."/>
            <person name="Arikit S."/>
            <person name="Song C."/>
            <person name="Xia L."/>
            <person name="Froenicke L."/>
            <person name="Lavelle D.O."/>
            <person name="Truco M.J."/>
            <person name="Xia R."/>
            <person name="Zhu S."/>
            <person name="Xu C."/>
            <person name="Xu H."/>
            <person name="Xu X."/>
            <person name="Cox K."/>
            <person name="Korf I."/>
            <person name="Meyers B.C."/>
            <person name="Michelmore R.W."/>
        </authorList>
    </citation>
    <scope>NUCLEOTIDE SEQUENCE [LARGE SCALE GENOMIC DNA]</scope>
    <source>
        <strain evidence="4">cv. Salinas</strain>
        <tissue evidence="3">Seedlings</tissue>
    </source>
</reference>
<feature type="compositionally biased region" description="Basic and acidic residues" evidence="1">
    <location>
        <begin position="132"/>
        <end position="146"/>
    </location>
</feature>
<name>A0A9R1UMF5_LACSA</name>
<dbReference type="PANTHER" id="PTHR46325">
    <property type="entry name" value="CRIB DOMAIN-CONTAINING PROTEIN RIC8"/>
    <property type="match status" value="1"/>
</dbReference>
<dbReference type="OrthoDB" id="4206278at2759"/>
<dbReference type="PROSITE" id="PS50108">
    <property type="entry name" value="CRIB"/>
    <property type="match status" value="1"/>
</dbReference>
<organism evidence="3 4">
    <name type="scientific">Lactuca sativa</name>
    <name type="common">Garden lettuce</name>
    <dbReference type="NCBI Taxonomy" id="4236"/>
    <lineage>
        <taxon>Eukaryota</taxon>
        <taxon>Viridiplantae</taxon>
        <taxon>Streptophyta</taxon>
        <taxon>Embryophyta</taxon>
        <taxon>Tracheophyta</taxon>
        <taxon>Spermatophyta</taxon>
        <taxon>Magnoliopsida</taxon>
        <taxon>eudicotyledons</taxon>
        <taxon>Gunneridae</taxon>
        <taxon>Pentapetalae</taxon>
        <taxon>asterids</taxon>
        <taxon>campanulids</taxon>
        <taxon>Asterales</taxon>
        <taxon>Asteraceae</taxon>
        <taxon>Cichorioideae</taxon>
        <taxon>Cichorieae</taxon>
        <taxon>Lactucinae</taxon>
        <taxon>Lactuca</taxon>
    </lineage>
</organism>
<feature type="domain" description="CRIB" evidence="2">
    <location>
        <begin position="30"/>
        <end position="43"/>
    </location>
</feature>
<dbReference type="Pfam" id="PF00786">
    <property type="entry name" value="PBD"/>
    <property type="match status" value="1"/>
</dbReference>
<dbReference type="AlphaFoldDB" id="A0A9R1UMF5"/>
<dbReference type="InterPro" id="IPR000095">
    <property type="entry name" value="CRIB_dom"/>
</dbReference>
<keyword evidence="4" id="KW-1185">Reference proteome</keyword>
<evidence type="ECO:0000313" key="4">
    <source>
        <dbReference type="Proteomes" id="UP000235145"/>
    </source>
</evidence>
<gene>
    <name evidence="3" type="ORF">LSAT_V11C800425430</name>
</gene>
<protein>
    <recommendedName>
        <fullName evidence="2">CRIB domain-containing protein</fullName>
    </recommendedName>
</protein>
<feature type="compositionally biased region" description="Low complexity" evidence="1">
    <location>
        <begin position="111"/>
        <end position="120"/>
    </location>
</feature>
<sequence>MGTKVKGFFKGLKNISNIFDEGEKEEEIQIGMPTDVKHVAHIGADGPAMESPSWMKEFDGGKSQSGPLEERPHVKKGTNNHRISRSEELSIPEKPKAHRHRHHRSIDSDSDSASSSSTTKQTRRHRIRRSKDKAGEESSRLPDIPKKTRRKKPKDDDASVKSTQSQDTVSSCSEPPSDL</sequence>
<feature type="compositionally biased region" description="Basic residues" evidence="1">
    <location>
        <begin position="73"/>
        <end position="83"/>
    </location>
</feature>
<dbReference type="PANTHER" id="PTHR46325:SF48">
    <property type="entry name" value="CRIB DOMAIN-CONTAINING PROTEIN"/>
    <property type="match status" value="1"/>
</dbReference>
<proteinExistence type="predicted"/>
<feature type="compositionally biased region" description="Basic residues" evidence="1">
    <location>
        <begin position="121"/>
        <end position="131"/>
    </location>
</feature>
<dbReference type="Proteomes" id="UP000235145">
    <property type="component" value="Unassembled WGS sequence"/>
</dbReference>
<comment type="caution">
    <text evidence="3">The sequence shown here is derived from an EMBL/GenBank/DDBJ whole genome shotgun (WGS) entry which is preliminary data.</text>
</comment>
<accession>A0A9R1UMF5</accession>
<evidence type="ECO:0000256" key="1">
    <source>
        <dbReference type="SAM" id="MobiDB-lite"/>
    </source>
</evidence>
<feature type="compositionally biased region" description="Polar residues" evidence="1">
    <location>
        <begin position="160"/>
        <end position="179"/>
    </location>
</feature>
<feature type="compositionally biased region" description="Basic and acidic residues" evidence="1">
    <location>
        <begin position="84"/>
        <end position="95"/>
    </location>
</feature>
<feature type="region of interest" description="Disordered" evidence="1">
    <location>
        <begin position="43"/>
        <end position="179"/>
    </location>
</feature>